<dbReference type="InterPro" id="IPR050559">
    <property type="entry name" value="P-Pant_transferase_sf"/>
</dbReference>
<dbReference type="GO" id="GO:0008897">
    <property type="term" value="F:holo-[acyl-carrier-protein] synthase activity"/>
    <property type="evidence" value="ECO:0007669"/>
    <property type="project" value="InterPro"/>
</dbReference>
<comment type="similarity">
    <text evidence="1">Belongs to the P-Pant transferase superfamily. Gsp/Sfp/HetI/AcpT family.</text>
</comment>
<comment type="caution">
    <text evidence="4">The sequence shown here is derived from an EMBL/GenBank/DDBJ whole genome shotgun (WGS) entry which is preliminary data.</text>
</comment>
<evidence type="ECO:0000313" key="5">
    <source>
        <dbReference type="Proteomes" id="UP000051378"/>
    </source>
</evidence>
<dbReference type="OrthoDB" id="9808281at2"/>
<dbReference type="Proteomes" id="UP000051378">
    <property type="component" value="Unassembled WGS sequence"/>
</dbReference>
<dbReference type="GO" id="GO:0005829">
    <property type="term" value="C:cytosol"/>
    <property type="evidence" value="ECO:0007669"/>
    <property type="project" value="TreeGrafter"/>
</dbReference>
<dbReference type="SUPFAM" id="SSF56214">
    <property type="entry name" value="4'-phosphopantetheinyl transferase"/>
    <property type="match status" value="2"/>
</dbReference>
<feature type="domain" description="4'-phosphopantetheinyl transferase" evidence="3">
    <location>
        <begin position="103"/>
        <end position="181"/>
    </location>
</feature>
<dbReference type="Gene3D" id="3.90.470.20">
    <property type="entry name" value="4'-phosphopantetheinyl transferase domain"/>
    <property type="match status" value="2"/>
</dbReference>
<evidence type="ECO:0000256" key="1">
    <source>
        <dbReference type="ARBA" id="ARBA00010990"/>
    </source>
</evidence>
<dbReference type="PANTHER" id="PTHR12215">
    <property type="entry name" value="PHOSPHOPANTETHEINE TRANSFERASE"/>
    <property type="match status" value="1"/>
</dbReference>
<proteinExistence type="inferred from homology"/>
<dbReference type="InterPro" id="IPR037143">
    <property type="entry name" value="4-PPantetheinyl_Trfase_dom_sf"/>
</dbReference>
<dbReference type="AlphaFoldDB" id="A0A0R2DUB0"/>
<protein>
    <recommendedName>
        <fullName evidence="3">4'-phosphopantetheinyl transferase domain-containing protein</fullName>
    </recommendedName>
</protein>
<dbReference type="InterPro" id="IPR008278">
    <property type="entry name" value="4-PPantetheinyl_Trfase_dom"/>
</dbReference>
<reference evidence="4 5" key="1">
    <citation type="journal article" date="2015" name="Genome Announc.">
        <title>Expanding the biotechnology potential of lactobacilli through comparative genomics of 213 strains and associated genera.</title>
        <authorList>
            <person name="Sun Z."/>
            <person name="Harris H.M."/>
            <person name="McCann A."/>
            <person name="Guo C."/>
            <person name="Argimon S."/>
            <person name="Zhang W."/>
            <person name="Yang X."/>
            <person name="Jeffery I.B."/>
            <person name="Cooney J.C."/>
            <person name="Kagawa T.F."/>
            <person name="Liu W."/>
            <person name="Song Y."/>
            <person name="Salvetti E."/>
            <person name="Wrobel A."/>
            <person name="Rasinkangas P."/>
            <person name="Parkhill J."/>
            <person name="Rea M.C."/>
            <person name="O'Sullivan O."/>
            <person name="Ritari J."/>
            <person name="Douillard F.P."/>
            <person name="Paul Ross R."/>
            <person name="Yang R."/>
            <person name="Briner A.E."/>
            <person name="Felis G.E."/>
            <person name="de Vos W.M."/>
            <person name="Barrangou R."/>
            <person name="Klaenhammer T.R."/>
            <person name="Caufield P.W."/>
            <person name="Cui Y."/>
            <person name="Zhang H."/>
            <person name="O'Toole P.W."/>
        </authorList>
    </citation>
    <scope>NUCLEOTIDE SEQUENCE [LARGE SCALE GENOMIC DNA]</scope>
    <source>
        <strain evidence="4 5">DSM 23037</strain>
    </source>
</reference>
<dbReference type="GO" id="GO:0000287">
    <property type="term" value="F:magnesium ion binding"/>
    <property type="evidence" value="ECO:0007669"/>
    <property type="project" value="InterPro"/>
</dbReference>
<keyword evidence="2" id="KW-0808">Transferase</keyword>
<dbReference type="RefSeq" id="WP_056974789.1">
    <property type="nucleotide sequence ID" value="NZ_AYZL01000019.1"/>
</dbReference>
<keyword evidence="5" id="KW-1185">Reference proteome</keyword>
<accession>A0A0R2DUB0</accession>
<evidence type="ECO:0000256" key="2">
    <source>
        <dbReference type="ARBA" id="ARBA00022679"/>
    </source>
</evidence>
<organism evidence="4 5">
    <name type="scientific">Holzapfeliella floricola DSM 23037 = JCM 16512</name>
    <dbReference type="NCBI Taxonomy" id="1423744"/>
    <lineage>
        <taxon>Bacteria</taxon>
        <taxon>Bacillati</taxon>
        <taxon>Bacillota</taxon>
        <taxon>Bacilli</taxon>
        <taxon>Lactobacillales</taxon>
        <taxon>Lactobacillaceae</taxon>
        <taxon>Holzapfeliella</taxon>
    </lineage>
</organism>
<gene>
    <name evidence="4" type="ORF">FC86_GL000572</name>
</gene>
<name>A0A0R2DUB0_9LACO</name>
<dbReference type="STRING" id="1423744.FC86_GL000572"/>
<sequence>MSGLYHLKYDTIDNTLHQPLFQQFNQSKHCFELPKNELKQKQFILGRKLLADLSGLPLKGLLSNELFSFSSLGKPTLKKSNAFFFSIAHSNHYVIVATSQTNIGADIEQYQSINPKRFHRAFSAKEWDYLMTLHQDEQSYTALKLWTIKEAVLKAIGVGLPGNPKSVEIDLSTFKSAKRYNREFTLFDHSTRHYLLSVALENSIQSKDN</sequence>
<dbReference type="EMBL" id="AYZL01000019">
    <property type="protein sequence ID" value="KRN04042.1"/>
    <property type="molecule type" value="Genomic_DNA"/>
</dbReference>
<evidence type="ECO:0000259" key="3">
    <source>
        <dbReference type="Pfam" id="PF01648"/>
    </source>
</evidence>
<evidence type="ECO:0000313" key="4">
    <source>
        <dbReference type="EMBL" id="KRN04042.1"/>
    </source>
</evidence>
<dbReference type="Pfam" id="PF01648">
    <property type="entry name" value="ACPS"/>
    <property type="match status" value="1"/>
</dbReference>
<dbReference type="PANTHER" id="PTHR12215:SF10">
    <property type="entry name" value="L-AMINOADIPATE-SEMIALDEHYDE DEHYDROGENASE-PHOSPHOPANTETHEINYL TRANSFERASE"/>
    <property type="match status" value="1"/>
</dbReference>
<dbReference type="PATRIC" id="fig|1423744.4.peg.588"/>
<dbReference type="GO" id="GO:0019878">
    <property type="term" value="P:lysine biosynthetic process via aminoadipic acid"/>
    <property type="evidence" value="ECO:0007669"/>
    <property type="project" value="TreeGrafter"/>
</dbReference>